<dbReference type="Gene3D" id="3.30.1540.10">
    <property type="entry name" value="formyl-coa transferase, domain 3"/>
    <property type="match status" value="1"/>
</dbReference>
<name>A0AAC9MYV4_9PSEU</name>
<dbReference type="InterPro" id="IPR023606">
    <property type="entry name" value="CoA-Trfase_III_dom_1_sf"/>
</dbReference>
<dbReference type="Proteomes" id="UP000095210">
    <property type="component" value="Chromosome"/>
</dbReference>
<accession>A0AAC9MYV4</accession>
<dbReference type="InterPro" id="IPR044855">
    <property type="entry name" value="CoA-Trfase_III_dom3_sf"/>
</dbReference>
<dbReference type="EC" id="2.8.3.16" evidence="2"/>
<organism evidence="2 3">
    <name type="scientific">Actinoalloteichus hymeniacidonis</name>
    <dbReference type="NCBI Taxonomy" id="340345"/>
    <lineage>
        <taxon>Bacteria</taxon>
        <taxon>Bacillati</taxon>
        <taxon>Actinomycetota</taxon>
        <taxon>Actinomycetes</taxon>
        <taxon>Pseudonocardiales</taxon>
        <taxon>Pseudonocardiaceae</taxon>
        <taxon>Actinoalloteichus</taxon>
    </lineage>
</organism>
<keyword evidence="3" id="KW-1185">Reference proteome</keyword>
<sequence length="402" mass="43282">MSGPTTPTTDGPLAGLRVLDLSRFIAGPLCCQILGDMGAEVIKVERPGGEDGRRHVPFHQGHSVYPMIFNRNKHGITLDTRHPRALPILERFVAEVDVVVENYRPGTMAAMGLGYDRLKEINPRVVLTSISGFGQTGPNTQRALFDAIAQAASGLMSLTGKPEDEPTMTGTFVADYISAFHGVMGILLALSARERTGLGQHVDISCVDALFACLGTHPSAYAMLGETRQRSGSRDQITVPANVYPAADGHVYIHAGTNPLFPRLCTAMGRPNLAEDPRFLDQTARLANVEELDELVRTWTEALTCEQIDAHLTEVGVPFSKVVTVAEAVESDQVAAREMLLDVEHPALGTLTLPGIPIKLSDTPGKVRKPPPLAGEDNDAVYRRVLGVDAAEVARMRADGVI</sequence>
<evidence type="ECO:0000256" key="1">
    <source>
        <dbReference type="ARBA" id="ARBA00022679"/>
    </source>
</evidence>
<reference evidence="3" key="1">
    <citation type="submission" date="2016-03" db="EMBL/GenBank/DDBJ databases">
        <title>Complete genome sequence of the type strain Actinoalloteichus hymeniacidonis DSM 45092.</title>
        <authorList>
            <person name="Schaffert L."/>
            <person name="Albersmeier A."/>
            <person name="Winkler A."/>
            <person name="Kalinowski J."/>
            <person name="Zotchev S."/>
            <person name="Ruckert C."/>
        </authorList>
    </citation>
    <scope>NUCLEOTIDE SEQUENCE [LARGE SCALE GENOMIC DNA]</scope>
    <source>
        <strain evidence="3">HPA177(T) (DSM 45092(T))</strain>
    </source>
</reference>
<dbReference type="EMBL" id="CP014859">
    <property type="protein sequence ID" value="AOS63392.1"/>
    <property type="molecule type" value="Genomic_DNA"/>
</dbReference>
<dbReference type="PANTHER" id="PTHR48207">
    <property type="entry name" value="SUCCINATE--HYDROXYMETHYLGLUTARATE COA-TRANSFERASE"/>
    <property type="match status" value="1"/>
</dbReference>
<dbReference type="Gene3D" id="3.40.50.10540">
    <property type="entry name" value="Crotonobetainyl-coa:carnitine coa-transferase, domain 1"/>
    <property type="match status" value="1"/>
</dbReference>
<dbReference type="InterPro" id="IPR003673">
    <property type="entry name" value="CoA-Trfase_fam_III"/>
</dbReference>
<proteinExistence type="predicted"/>
<evidence type="ECO:0000313" key="2">
    <source>
        <dbReference type="EMBL" id="AOS63392.1"/>
    </source>
</evidence>
<dbReference type="InterPro" id="IPR050483">
    <property type="entry name" value="CoA-transferase_III_domain"/>
</dbReference>
<protein>
    <submittedName>
        <fullName evidence="2">Acyl-CoA transferase/carnitine dehydratase</fullName>
        <ecNumber evidence="2">2.8.3.16</ecNumber>
    </submittedName>
</protein>
<dbReference type="AlphaFoldDB" id="A0AAC9MYV4"/>
<gene>
    <name evidence="2" type="ORF">TL08_12890</name>
</gene>
<dbReference type="Pfam" id="PF02515">
    <property type="entry name" value="CoA_transf_3"/>
    <property type="match status" value="1"/>
</dbReference>
<evidence type="ECO:0000313" key="3">
    <source>
        <dbReference type="Proteomes" id="UP000095210"/>
    </source>
</evidence>
<dbReference type="KEGG" id="ahm:TL08_12890"/>
<dbReference type="SUPFAM" id="SSF89796">
    <property type="entry name" value="CoA-transferase family III (CaiB/BaiF)"/>
    <property type="match status" value="1"/>
</dbReference>
<dbReference type="RefSeq" id="WP_069849145.1">
    <property type="nucleotide sequence ID" value="NZ_CP014859.1"/>
</dbReference>
<dbReference type="PANTHER" id="PTHR48207:SF3">
    <property type="entry name" value="SUCCINATE--HYDROXYMETHYLGLUTARATE COA-TRANSFERASE"/>
    <property type="match status" value="1"/>
</dbReference>
<keyword evidence="1 2" id="KW-0808">Transferase</keyword>
<dbReference type="GO" id="GO:0033608">
    <property type="term" value="F:formyl-CoA transferase activity"/>
    <property type="evidence" value="ECO:0007669"/>
    <property type="project" value="UniProtKB-EC"/>
</dbReference>